<organism evidence="2 3">
    <name type="scientific">Colletotrichum higginsianum (strain IMI 349063)</name>
    <name type="common">Crucifer anthracnose fungus</name>
    <dbReference type="NCBI Taxonomy" id="759273"/>
    <lineage>
        <taxon>Eukaryota</taxon>
        <taxon>Fungi</taxon>
        <taxon>Dikarya</taxon>
        <taxon>Ascomycota</taxon>
        <taxon>Pezizomycotina</taxon>
        <taxon>Sordariomycetes</taxon>
        <taxon>Hypocreomycetidae</taxon>
        <taxon>Glomerellales</taxon>
        <taxon>Glomerellaceae</taxon>
        <taxon>Colletotrichum</taxon>
        <taxon>Colletotrichum destructivum species complex</taxon>
    </lineage>
</organism>
<comment type="similarity">
    <text evidence="1">Belongs to the class-III pyridoxal-phosphate-dependent aminotransferase family.</text>
</comment>
<dbReference type="PANTHER" id="PTHR43094:SF1">
    <property type="entry name" value="AMINOTRANSFERASE CLASS-III"/>
    <property type="match status" value="1"/>
</dbReference>
<evidence type="ECO:0000313" key="3">
    <source>
        <dbReference type="Proteomes" id="UP000007174"/>
    </source>
</evidence>
<dbReference type="STRING" id="759273.H1VPX6"/>
<dbReference type="InterPro" id="IPR015424">
    <property type="entry name" value="PyrdxlP-dep_Trfase"/>
</dbReference>
<dbReference type="InterPro" id="IPR015421">
    <property type="entry name" value="PyrdxlP-dep_Trfase_major"/>
</dbReference>
<protein>
    <submittedName>
        <fullName evidence="2">Ornithine aminotransferase</fullName>
    </submittedName>
</protein>
<dbReference type="Gene3D" id="3.40.640.10">
    <property type="entry name" value="Type I PLP-dependent aspartate aminotransferase-like (Major domain)"/>
    <property type="match status" value="1"/>
</dbReference>
<name>H1VPX6_COLHI</name>
<dbReference type="HOGENOM" id="CLU_2346567_0_0_1"/>
<dbReference type="eggNOG" id="KOG1404">
    <property type="taxonomic scope" value="Eukaryota"/>
</dbReference>
<sequence>MVSQSLDATALTTDASQSAVLHRDLRSHFAHTIGGEGHFYVLEGGRKIFDASGGAAVACLGHGDKRVAEAMMRQLGGIAYSPSTFFTTPGPKLWRQL</sequence>
<evidence type="ECO:0000256" key="1">
    <source>
        <dbReference type="ARBA" id="ARBA00008954"/>
    </source>
</evidence>
<dbReference type="InterPro" id="IPR015422">
    <property type="entry name" value="PyrdxlP-dep_Trfase_small"/>
</dbReference>
<proteinExistence type="inferred from homology"/>
<dbReference type="Proteomes" id="UP000007174">
    <property type="component" value="Unassembled WGS sequence"/>
</dbReference>
<evidence type="ECO:0000313" key="2">
    <source>
        <dbReference type="EMBL" id="CCF42282.1"/>
    </source>
</evidence>
<dbReference type="SUPFAM" id="SSF53383">
    <property type="entry name" value="PLP-dependent transferases"/>
    <property type="match status" value="1"/>
</dbReference>
<dbReference type="AlphaFoldDB" id="H1VPX6"/>
<gene>
    <name evidence="2" type="ORF">CH063_12327</name>
</gene>
<accession>H1VPX6</accession>
<dbReference type="PANTHER" id="PTHR43094">
    <property type="entry name" value="AMINOTRANSFERASE"/>
    <property type="match status" value="1"/>
</dbReference>
<dbReference type="Gene3D" id="3.90.1150.10">
    <property type="entry name" value="Aspartate Aminotransferase, domain 1"/>
    <property type="match status" value="1"/>
</dbReference>
<reference evidence="3" key="1">
    <citation type="journal article" date="2012" name="Nat. Genet.">
        <title>Lifestyle transitions in plant pathogenic Colletotrichum fungi deciphered by genome and transcriptome analyses.</title>
        <authorList>
            <person name="O'Connell R.J."/>
            <person name="Thon M.R."/>
            <person name="Hacquard S."/>
            <person name="Amyotte S.G."/>
            <person name="Kleemann J."/>
            <person name="Torres M.F."/>
            <person name="Damm U."/>
            <person name="Buiate E.A."/>
            <person name="Epstein L."/>
            <person name="Alkan N."/>
            <person name="Altmueller J."/>
            <person name="Alvarado-Balderrama L."/>
            <person name="Bauser C.A."/>
            <person name="Becker C."/>
            <person name="Birren B.W."/>
            <person name="Chen Z."/>
            <person name="Choi J."/>
            <person name="Crouch J.A."/>
            <person name="Duvick J.P."/>
            <person name="Farman M.A."/>
            <person name="Gan P."/>
            <person name="Heiman D."/>
            <person name="Henrissat B."/>
            <person name="Howard R.J."/>
            <person name="Kabbage M."/>
            <person name="Koch C."/>
            <person name="Kracher B."/>
            <person name="Kubo Y."/>
            <person name="Law A.D."/>
            <person name="Lebrun M.-H."/>
            <person name="Lee Y.-H."/>
            <person name="Miyara I."/>
            <person name="Moore N."/>
            <person name="Neumann U."/>
            <person name="Nordstroem K."/>
            <person name="Panaccione D.G."/>
            <person name="Panstruga R."/>
            <person name="Place M."/>
            <person name="Proctor R.H."/>
            <person name="Prusky D."/>
            <person name="Rech G."/>
            <person name="Reinhardt R."/>
            <person name="Rollins J.A."/>
            <person name="Rounsley S."/>
            <person name="Schardl C.L."/>
            <person name="Schwartz D.C."/>
            <person name="Shenoy N."/>
            <person name="Shirasu K."/>
            <person name="Sikhakolli U.R."/>
            <person name="Stueber K."/>
            <person name="Sukno S.A."/>
            <person name="Sweigard J.A."/>
            <person name="Takano Y."/>
            <person name="Takahara H."/>
            <person name="Trail F."/>
            <person name="van der Does H.C."/>
            <person name="Voll L.M."/>
            <person name="Will I."/>
            <person name="Young S."/>
            <person name="Zeng Q."/>
            <person name="Zhang J."/>
            <person name="Zhou S."/>
            <person name="Dickman M.B."/>
            <person name="Schulze-Lefert P."/>
            <person name="Ver Loren van Themaat E."/>
            <person name="Ma L.-J."/>
            <person name="Vaillancourt L.J."/>
        </authorList>
    </citation>
    <scope>NUCLEOTIDE SEQUENCE [LARGE SCALE GENOMIC DNA]</scope>
    <source>
        <strain evidence="3">IMI 349063</strain>
    </source>
</reference>
<keyword evidence="2" id="KW-0808">Transferase</keyword>
<keyword evidence="2" id="KW-0032">Aminotransferase</keyword>
<dbReference type="GO" id="GO:0005829">
    <property type="term" value="C:cytosol"/>
    <property type="evidence" value="ECO:0007669"/>
    <property type="project" value="TreeGrafter"/>
</dbReference>
<dbReference type="EMBL" id="CACQ02005275">
    <property type="protein sequence ID" value="CCF42282.1"/>
    <property type="molecule type" value="Genomic_DNA"/>
</dbReference>
<dbReference type="VEuPathDB" id="FungiDB:CH63R_04507"/>
<dbReference type="GO" id="GO:0008483">
    <property type="term" value="F:transaminase activity"/>
    <property type="evidence" value="ECO:0007669"/>
    <property type="project" value="UniProtKB-KW"/>
</dbReference>